<evidence type="ECO:0000313" key="8">
    <source>
        <dbReference type="EMBL" id="ACO69562.1"/>
    </source>
</evidence>
<gene>
    <name evidence="8" type="ORF">MICPUN_97791</name>
</gene>
<evidence type="ECO:0000256" key="2">
    <source>
        <dbReference type="ARBA" id="ARBA00022664"/>
    </source>
</evidence>
<proteinExistence type="inferred from homology"/>
<dbReference type="OrthoDB" id="277288at2759"/>
<dbReference type="AlphaFoldDB" id="C1FGL3"/>
<dbReference type="InParanoid" id="C1FGL3"/>
<comment type="function">
    <text evidence="5">Component of the cleavage factor Im (CFIm) complex that plays a key role in pre-mRNA 3'-processing. Involved in association with CPSF6 or CPSF7 in pre-MRNA 3'-end poly(A) site cleavage and poly(A) addition. NUDT21/CPSF5 binds to cleavage and polyadenylation RNA substrates. The homodimer mediates simultaneous sequence-specific recognition of two 5'-UGUA-3' elements within the pre-mRNA. Binds to, but does not hydrolyze mono- and di-adenosine nucleotides. May have a role in mRNA export.</text>
</comment>
<accession>C1FGL3</accession>
<dbReference type="PROSITE" id="PS51462">
    <property type="entry name" value="NUDIX"/>
    <property type="match status" value="1"/>
</dbReference>
<name>C1FGL3_MICCC</name>
<dbReference type="PANTHER" id="PTHR13047">
    <property type="entry name" value="PRE-MRNA CLEAVAGE FACTOR IM, 25KD SUBUNIT"/>
    <property type="match status" value="1"/>
</dbReference>
<dbReference type="CDD" id="cd18871">
    <property type="entry name" value="NUDIX_Cfim25_Nudt21"/>
    <property type="match status" value="1"/>
</dbReference>
<evidence type="ECO:0000256" key="1">
    <source>
        <dbReference type="ARBA" id="ARBA00009710"/>
    </source>
</evidence>
<evidence type="ECO:0000259" key="7">
    <source>
        <dbReference type="PROSITE" id="PS51462"/>
    </source>
</evidence>
<organism evidence="8 9">
    <name type="scientific">Micromonas commoda (strain RCC299 / NOUM17 / CCMP2709)</name>
    <name type="common">Picoplanktonic green alga</name>
    <dbReference type="NCBI Taxonomy" id="296587"/>
    <lineage>
        <taxon>Eukaryota</taxon>
        <taxon>Viridiplantae</taxon>
        <taxon>Chlorophyta</taxon>
        <taxon>Mamiellophyceae</taxon>
        <taxon>Mamiellales</taxon>
        <taxon>Mamiellaceae</taxon>
        <taxon>Micromonas</taxon>
    </lineage>
</organism>
<feature type="domain" description="Nudix hydrolase" evidence="7">
    <location>
        <begin position="59"/>
        <end position="185"/>
    </location>
</feature>
<dbReference type="RefSeq" id="XP_002508304.1">
    <property type="nucleotide sequence ID" value="XM_002508258.1"/>
</dbReference>
<comment type="similarity">
    <text evidence="1 6">Belongs to the Nudix hydrolase family. CPSF5 subfamily.</text>
</comment>
<dbReference type="GO" id="GO:0005849">
    <property type="term" value="C:mRNA cleavage factor complex"/>
    <property type="evidence" value="ECO:0007669"/>
    <property type="project" value="UniProtKB-UniRule"/>
</dbReference>
<dbReference type="SUPFAM" id="SSF55811">
    <property type="entry name" value="Nudix"/>
    <property type="match status" value="1"/>
</dbReference>
<dbReference type="KEGG" id="mis:MICPUN_97791"/>
<dbReference type="STRING" id="296587.C1FGL3"/>
<evidence type="ECO:0000313" key="9">
    <source>
        <dbReference type="Proteomes" id="UP000002009"/>
    </source>
</evidence>
<dbReference type="Pfam" id="PF13869">
    <property type="entry name" value="NUDIX_2"/>
    <property type="match status" value="1"/>
</dbReference>
<dbReference type="InterPro" id="IPR016706">
    <property type="entry name" value="Cleav_polyA_spec_factor_su5"/>
</dbReference>
<dbReference type="eggNOG" id="KOG1689">
    <property type="taxonomic scope" value="Eukaryota"/>
</dbReference>
<dbReference type="FunFam" id="3.90.79.10:FF:000020">
    <property type="entry name" value="Pre-mRNA cleavage factor Im subunit 2"/>
    <property type="match status" value="1"/>
</dbReference>
<keyword evidence="4 6" id="KW-0539">Nucleus</keyword>
<evidence type="ECO:0000256" key="4">
    <source>
        <dbReference type="ARBA" id="ARBA00023242"/>
    </source>
</evidence>
<dbReference type="FunCoup" id="C1FGL3">
    <property type="interactions" value="1937"/>
</dbReference>
<comment type="subcellular location">
    <subcellularLocation>
        <location evidence="6">Nucleus</location>
    </subcellularLocation>
    <text evidence="6">In punctate subnuclear structures localized adjacent to nuclear speckles, called paraspeckles.</text>
</comment>
<keyword evidence="9" id="KW-1185">Reference proteome</keyword>
<dbReference type="InterPro" id="IPR000086">
    <property type="entry name" value="NUDIX_hydrolase_dom"/>
</dbReference>
<reference evidence="8 9" key="1">
    <citation type="journal article" date="2009" name="Science">
        <title>Green evolution and dynamic adaptations revealed by genomes of the marine picoeukaryotes Micromonas.</title>
        <authorList>
            <person name="Worden A.Z."/>
            <person name="Lee J.H."/>
            <person name="Mock T."/>
            <person name="Rouze P."/>
            <person name="Simmons M.P."/>
            <person name="Aerts A.L."/>
            <person name="Allen A.E."/>
            <person name="Cuvelier M.L."/>
            <person name="Derelle E."/>
            <person name="Everett M.V."/>
            <person name="Foulon E."/>
            <person name="Grimwood J."/>
            <person name="Gundlach H."/>
            <person name="Henrissat B."/>
            <person name="Napoli C."/>
            <person name="McDonald S.M."/>
            <person name="Parker M.S."/>
            <person name="Rombauts S."/>
            <person name="Salamov A."/>
            <person name="Von Dassow P."/>
            <person name="Badger J.H."/>
            <person name="Coutinho P.M."/>
            <person name="Demir E."/>
            <person name="Dubchak I."/>
            <person name="Gentemann C."/>
            <person name="Eikrem W."/>
            <person name="Gready J.E."/>
            <person name="John U."/>
            <person name="Lanier W."/>
            <person name="Lindquist E.A."/>
            <person name="Lucas S."/>
            <person name="Mayer K.F."/>
            <person name="Moreau H."/>
            <person name="Not F."/>
            <person name="Otillar R."/>
            <person name="Panaud O."/>
            <person name="Pangilinan J."/>
            <person name="Paulsen I."/>
            <person name="Piegu B."/>
            <person name="Poliakov A."/>
            <person name="Robbens S."/>
            <person name="Schmutz J."/>
            <person name="Toulza E."/>
            <person name="Wyss T."/>
            <person name="Zelensky A."/>
            <person name="Zhou K."/>
            <person name="Armbrust E.V."/>
            <person name="Bhattacharya D."/>
            <person name="Goodenough U.W."/>
            <person name="Van de Peer Y."/>
            <person name="Grigoriev I.V."/>
        </authorList>
    </citation>
    <scope>NUCLEOTIDE SEQUENCE [LARGE SCALE GENOMIC DNA]</scope>
    <source>
        <strain evidence="9">RCC299 / NOUM17</strain>
    </source>
</reference>
<evidence type="ECO:0000256" key="3">
    <source>
        <dbReference type="ARBA" id="ARBA00022884"/>
    </source>
</evidence>
<dbReference type="GO" id="GO:0003729">
    <property type="term" value="F:mRNA binding"/>
    <property type="evidence" value="ECO:0007669"/>
    <property type="project" value="UniProtKB-UniRule"/>
</dbReference>
<comment type="subunit">
    <text evidence="6">Homodimer. Component of the cleavage factor Im (CFIm) complex.</text>
</comment>
<evidence type="ECO:0000256" key="5">
    <source>
        <dbReference type="ARBA" id="ARBA00054854"/>
    </source>
</evidence>
<dbReference type="OMA" id="DWIIEDT"/>
<protein>
    <recommendedName>
        <fullName evidence="6">Pre-mRNA cleavage factor Im 25 kDa subunit</fullName>
    </recommendedName>
</protein>
<dbReference type="GeneID" id="8245659"/>
<dbReference type="Gene3D" id="3.90.79.10">
    <property type="entry name" value="Nucleoside Triphosphate Pyrophosphohydrolase"/>
    <property type="match status" value="1"/>
</dbReference>
<evidence type="ECO:0000256" key="6">
    <source>
        <dbReference type="PIRNR" id="PIRNR017888"/>
    </source>
</evidence>
<keyword evidence="2 6" id="KW-0507">mRNA processing</keyword>
<dbReference type="PIRSF" id="PIRSF017888">
    <property type="entry name" value="CPSF-25"/>
    <property type="match status" value="1"/>
</dbReference>
<dbReference type="GO" id="GO:0031124">
    <property type="term" value="P:mRNA 3'-end processing"/>
    <property type="evidence" value="ECO:0007669"/>
    <property type="project" value="InterPro"/>
</dbReference>
<dbReference type="InterPro" id="IPR015797">
    <property type="entry name" value="NUDIX_hydrolase-like_dom_sf"/>
</dbReference>
<sequence length="221" mass="24725">MAAYGDGLAAAAGPVGARAIHVYPVSNYTFGSKAAKADKDATVAEAMIRYKDKYEKEGMRRTVEAILLVNQHDHPHVLLLQRTMAGGGVEYKLPGGRLRHGEGEVAGLQRKLHNKLSPSEQSLRIEHWECGDCVARWFRPAFEPNYYPYLPAHVTKPKESRTVYIAQLPERCKFCVPKNLKLLAVPLFEMYANEAKYGAVAASVPYLISRFHLNLESKQDK</sequence>
<dbReference type="EMBL" id="CP001575">
    <property type="protein sequence ID" value="ACO69562.1"/>
    <property type="molecule type" value="Genomic_DNA"/>
</dbReference>
<dbReference type="Proteomes" id="UP000002009">
    <property type="component" value="Chromosome 8"/>
</dbReference>
<keyword evidence="3 6" id="KW-0694">RNA-binding</keyword>